<gene>
    <name evidence="1" type="ORF">IW254_000707</name>
</gene>
<organism evidence="1 2">
    <name type="scientific">Corynebacterium aquatimens</name>
    <dbReference type="NCBI Taxonomy" id="1190508"/>
    <lineage>
        <taxon>Bacteria</taxon>
        <taxon>Bacillati</taxon>
        <taxon>Actinomycetota</taxon>
        <taxon>Actinomycetes</taxon>
        <taxon>Mycobacteriales</taxon>
        <taxon>Corynebacteriaceae</taxon>
        <taxon>Corynebacterium</taxon>
    </lineage>
</organism>
<dbReference type="EMBL" id="JADOUE010000001">
    <property type="protein sequence ID" value="MBG6121738.1"/>
    <property type="molecule type" value="Genomic_DNA"/>
</dbReference>
<reference evidence="1" key="1">
    <citation type="submission" date="2020-11" db="EMBL/GenBank/DDBJ databases">
        <title>Sequencing the genomes of 1000 actinobacteria strains.</title>
        <authorList>
            <person name="Klenk H.-P."/>
        </authorList>
    </citation>
    <scope>NUCLEOTIDE SEQUENCE</scope>
    <source>
        <strain evidence="1">DSM 45632</strain>
    </source>
</reference>
<evidence type="ECO:0000313" key="2">
    <source>
        <dbReference type="Proteomes" id="UP000658613"/>
    </source>
</evidence>
<sequence>MRLKVQAIVILKSQHRLEYLSVENDPEQQVK</sequence>
<accession>A0A931GRA4</accession>
<comment type="caution">
    <text evidence="1">The sequence shown here is derived from an EMBL/GenBank/DDBJ whole genome shotgun (WGS) entry which is preliminary data.</text>
</comment>
<dbReference type="AlphaFoldDB" id="A0A931GRA4"/>
<keyword evidence="2" id="KW-1185">Reference proteome</keyword>
<name>A0A931GRA4_9CORY</name>
<proteinExistence type="predicted"/>
<protein>
    <submittedName>
        <fullName evidence="1">Uncharacterized protein</fullName>
    </submittedName>
</protein>
<dbReference type="Proteomes" id="UP000658613">
    <property type="component" value="Unassembled WGS sequence"/>
</dbReference>
<evidence type="ECO:0000313" key="1">
    <source>
        <dbReference type="EMBL" id="MBG6121738.1"/>
    </source>
</evidence>